<dbReference type="PANTHER" id="PTHR12265:SF30">
    <property type="entry name" value="TRANSMEMBRANE PROTEIN 53"/>
    <property type="match status" value="1"/>
</dbReference>
<sequence>MVEAASVKDSEVTLGSQNCEDCTPVIFILGFLNSQPSHYASLQNYYGQYTKDIITYVPKMYDQHFWPSGDNGHEFIDQVYLPKVNEKPNAPVIIHIFSQNGGLQFYYLWDALNDKQKKQVKGFAIDGAPGLFSAHPRYYMNQRFYMWPRNEKTDIKFWLKCVPQHIPRSLLYTPLILLGFFDQYSKRMEKFDLPQNQLYLCSKDDKLVAFKYIREFVLSQVDSGKSVVLKAWEDGVHCAHFKTHQGEYFKLCGEFVKRSLADNLYDCHLKAKL</sequence>
<dbReference type="EMBL" id="CAJFDH010000002">
    <property type="protein sequence ID" value="CAD5210728.1"/>
    <property type="molecule type" value="Genomic_DNA"/>
</dbReference>
<name>A0A811K5P8_9BILA</name>
<reference evidence="7" key="1">
    <citation type="submission" date="2020-09" db="EMBL/GenBank/DDBJ databases">
        <authorList>
            <person name="Kikuchi T."/>
        </authorList>
    </citation>
    <scope>NUCLEOTIDE SEQUENCE</scope>
    <source>
        <strain evidence="7">SH1</strain>
    </source>
</reference>
<dbReference type="Proteomes" id="UP000614601">
    <property type="component" value="Unassembled WGS sequence"/>
</dbReference>
<organism evidence="7 8">
    <name type="scientific">Bursaphelenchus okinawaensis</name>
    <dbReference type="NCBI Taxonomy" id="465554"/>
    <lineage>
        <taxon>Eukaryota</taxon>
        <taxon>Metazoa</taxon>
        <taxon>Ecdysozoa</taxon>
        <taxon>Nematoda</taxon>
        <taxon>Chromadorea</taxon>
        <taxon>Rhabditida</taxon>
        <taxon>Tylenchina</taxon>
        <taxon>Tylenchomorpha</taxon>
        <taxon>Aphelenchoidea</taxon>
        <taxon>Aphelenchoididae</taxon>
        <taxon>Bursaphelenchus</taxon>
    </lineage>
</organism>
<evidence type="ECO:0000256" key="4">
    <source>
        <dbReference type="ARBA" id="ARBA00023136"/>
    </source>
</evidence>
<keyword evidence="4" id="KW-0472">Membrane</keyword>
<evidence type="ECO:0000256" key="3">
    <source>
        <dbReference type="ARBA" id="ARBA00022989"/>
    </source>
</evidence>
<evidence type="ECO:0000256" key="1">
    <source>
        <dbReference type="ARBA" id="ARBA00007387"/>
    </source>
</evidence>
<dbReference type="OrthoDB" id="77878at2759"/>
<keyword evidence="8" id="KW-1185">Reference proteome</keyword>
<evidence type="ECO:0000256" key="6">
    <source>
        <dbReference type="ARBA" id="ARBA00034303"/>
    </source>
</evidence>
<keyword evidence="5" id="KW-0539">Nucleus</keyword>
<proteinExistence type="inferred from homology"/>
<dbReference type="GO" id="GO:0005640">
    <property type="term" value="C:nuclear outer membrane"/>
    <property type="evidence" value="ECO:0007669"/>
    <property type="project" value="UniProtKB-SubCell"/>
</dbReference>
<keyword evidence="2" id="KW-0812">Transmembrane</keyword>
<evidence type="ECO:0008006" key="9">
    <source>
        <dbReference type="Google" id="ProtNLM"/>
    </source>
</evidence>
<dbReference type="SUPFAM" id="SSF53474">
    <property type="entry name" value="alpha/beta-Hydrolases"/>
    <property type="match status" value="1"/>
</dbReference>
<dbReference type="InterPro" id="IPR008547">
    <property type="entry name" value="DUF829_TMEM53"/>
</dbReference>
<dbReference type="Pfam" id="PF05705">
    <property type="entry name" value="DUF829"/>
    <property type="match status" value="1"/>
</dbReference>
<evidence type="ECO:0000313" key="7">
    <source>
        <dbReference type="EMBL" id="CAD5210728.1"/>
    </source>
</evidence>
<accession>A0A811K5P8</accession>
<comment type="caution">
    <text evidence="7">The sequence shown here is derived from an EMBL/GenBank/DDBJ whole genome shotgun (WGS) entry which is preliminary data.</text>
</comment>
<evidence type="ECO:0000313" key="8">
    <source>
        <dbReference type="Proteomes" id="UP000614601"/>
    </source>
</evidence>
<protein>
    <recommendedName>
        <fullName evidence="9">Hydrolase_4 domain-containing protein</fullName>
    </recommendedName>
</protein>
<comment type="subcellular location">
    <subcellularLocation>
        <location evidence="6">Nucleus outer membrane</location>
        <topology evidence="6">Single-pass membrane protein</topology>
    </subcellularLocation>
</comment>
<keyword evidence="3" id="KW-1133">Transmembrane helix</keyword>
<dbReference type="PANTHER" id="PTHR12265">
    <property type="entry name" value="TRANSMEMBRANE PROTEIN 53"/>
    <property type="match status" value="1"/>
</dbReference>
<comment type="similarity">
    <text evidence="1">Belongs to the TMEM53 family.</text>
</comment>
<gene>
    <name evidence="7" type="ORF">BOKJ2_LOCUS3339</name>
</gene>
<dbReference type="EMBL" id="CAJFCW020000002">
    <property type="protein sequence ID" value="CAG9091941.1"/>
    <property type="molecule type" value="Genomic_DNA"/>
</dbReference>
<dbReference type="InterPro" id="IPR029058">
    <property type="entry name" value="AB_hydrolase_fold"/>
</dbReference>
<dbReference type="AlphaFoldDB" id="A0A811K5P8"/>
<evidence type="ECO:0000256" key="5">
    <source>
        <dbReference type="ARBA" id="ARBA00023242"/>
    </source>
</evidence>
<dbReference type="Proteomes" id="UP000783686">
    <property type="component" value="Unassembled WGS sequence"/>
</dbReference>
<evidence type="ECO:0000256" key="2">
    <source>
        <dbReference type="ARBA" id="ARBA00022692"/>
    </source>
</evidence>